<evidence type="ECO:0000313" key="2">
    <source>
        <dbReference type="EMBL" id="MBP2374525.1"/>
    </source>
</evidence>
<proteinExistence type="predicted"/>
<dbReference type="EMBL" id="JAGIOE010000001">
    <property type="protein sequence ID" value="MBP2374525.1"/>
    <property type="molecule type" value="Genomic_DNA"/>
</dbReference>
<gene>
    <name evidence="2" type="ORF">JOF46_002437</name>
</gene>
<keyword evidence="3" id="KW-1185">Reference proteome</keyword>
<evidence type="ECO:0000259" key="1">
    <source>
        <dbReference type="Pfam" id="PF13304"/>
    </source>
</evidence>
<dbReference type="RefSeq" id="WP_209907535.1">
    <property type="nucleotide sequence ID" value="NZ_BAAAMI010000017.1"/>
</dbReference>
<protein>
    <submittedName>
        <fullName evidence="2">ATPase</fullName>
    </submittedName>
</protein>
<sequence length="438" mass="49009">MFLTFRVKNFRSIRDVVELDFRRTKPLEFDDRSVDDKWDSSINTVTAIYGANASGKTSVLEALGFFLGFIEASQEGKPGASIDRDPFLLDDHSRMDPTEYELEFVMGGVRHQYGFQVSDSAVESEWLFVYNSAKPTVYFDRDSSQAEPYQFGRALKGQNQIISTLTRSNALFLSCAAQNAHVMLTEIYKYLVDAVSIYTSSGYEAAHKELTARLHENTQLRERVLAVLRASDTGISGISIDVREMNVEERSRIVESILSSGAAATADEADGFIDRFLEDEKYQIHFQHQGADGNYPLKLSAESTGTRALLSHADAVFRAIDRGGVCVFDEIDTSLHPMLVSELVRIFQSPETNPLQAQLIFTTHEDSLLDAGSLGERVLDREQVWVTDKDSEGVTRLTPLSAFRPRADENLRRGYRGGRFGGLPQIREQQITRSGVGN</sequence>
<dbReference type="Pfam" id="PF13304">
    <property type="entry name" value="AAA_21"/>
    <property type="match status" value="1"/>
</dbReference>
<dbReference type="InterPro" id="IPR003959">
    <property type="entry name" value="ATPase_AAA_core"/>
</dbReference>
<dbReference type="Gene3D" id="3.40.50.300">
    <property type="entry name" value="P-loop containing nucleotide triphosphate hydrolases"/>
    <property type="match status" value="1"/>
</dbReference>
<evidence type="ECO:0000313" key="3">
    <source>
        <dbReference type="Proteomes" id="UP000766570"/>
    </source>
</evidence>
<comment type="caution">
    <text evidence="2">The sequence shown here is derived from an EMBL/GenBank/DDBJ whole genome shotgun (WGS) entry which is preliminary data.</text>
</comment>
<feature type="domain" description="ATPase AAA-type core" evidence="1">
    <location>
        <begin position="45"/>
        <end position="370"/>
    </location>
</feature>
<accession>A0ABS4WE82</accession>
<dbReference type="PANTHER" id="PTHR40396">
    <property type="entry name" value="ATPASE-LIKE PROTEIN"/>
    <property type="match status" value="1"/>
</dbReference>
<organism evidence="2 3">
    <name type="scientific">Paeniglutamicibacter psychrophenolicus</name>
    <dbReference type="NCBI Taxonomy" id="257454"/>
    <lineage>
        <taxon>Bacteria</taxon>
        <taxon>Bacillati</taxon>
        <taxon>Actinomycetota</taxon>
        <taxon>Actinomycetes</taxon>
        <taxon>Micrococcales</taxon>
        <taxon>Micrococcaceae</taxon>
        <taxon>Paeniglutamicibacter</taxon>
    </lineage>
</organism>
<dbReference type="Proteomes" id="UP000766570">
    <property type="component" value="Unassembled WGS sequence"/>
</dbReference>
<dbReference type="PANTHER" id="PTHR40396:SF1">
    <property type="entry name" value="ATPASE AAA-TYPE CORE DOMAIN-CONTAINING PROTEIN"/>
    <property type="match status" value="1"/>
</dbReference>
<dbReference type="InterPro" id="IPR027417">
    <property type="entry name" value="P-loop_NTPase"/>
</dbReference>
<dbReference type="SUPFAM" id="SSF52540">
    <property type="entry name" value="P-loop containing nucleoside triphosphate hydrolases"/>
    <property type="match status" value="1"/>
</dbReference>
<reference evidence="2 3" key="1">
    <citation type="submission" date="2021-03" db="EMBL/GenBank/DDBJ databases">
        <title>Sequencing the genomes of 1000 actinobacteria strains.</title>
        <authorList>
            <person name="Klenk H.-P."/>
        </authorList>
    </citation>
    <scope>NUCLEOTIDE SEQUENCE [LARGE SCALE GENOMIC DNA]</scope>
    <source>
        <strain evidence="2 3">DSM 15454</strain>
    </source>
</reference>
<name>A0ABS4WE82_9MICC</name>